<sequence length="132" mass="14123">MNKNTDLGLLILRIAVGGLMLLHGIAKFGHTEGIGGMLTEKGLPAFMSYGVYITEVIAPILILIGFRTRLASAVYVFGALFALFLAHSSELFELSEHGGWKLELLGLYISGALCLFFTGGGKLAASSSNQWD</sequence>
<evidence type="ECO:0000256" key="1">
    <source>
        <dbReference type="ARBA" id="ARBA00004651"/>
    </source>
</evidence>
<evidence type="ECO:0000256" key="6">
    <source>
        <dbReference type="ARBA" id="ARBA00023136"/>
    </source>
</evidence>
<dbReference type="EMBL" id="JBBYHU010000009">
    <property type="protein sequence ID" value="MEL1240712.1"/>
    <property type="molecule type" value="Genomic_DNA"/>
</dbReference>
<keyword evidence="3" id="KW-1003">Cell membrane</keyword>
<evidence type="ECO:0000256" key="2">
    <source>
        <dbReference type="ARBA" id="ARBA00006679"/>
    </source>
</evidence>
<feature type="transmembrane region" description="Helical" evidence="7">
    <location>
        <begin position="46"/>
        <end position="66"/>
    </location>
</feature>
<accession>A0ABU9HM03</accession>
<reference evidence="8 9" key="1">
    <citation type="submission" date="2024-04" db="EMBL/GenBank/DDBJ databases">
        <title>Flavobacterium sp. DGU99 16S ribosomal RNA gene Genome sequencing and assembly.</title>
        <authorList>
            <person name="Park S."/>
        </authorList>
    </citation>
    <scope>NUCLEOTIDE SEQUENCE [LARGE SCALE GENOMIC DNA]</scope>
    <source>
        <strain evidence="8 9">DGU99</strain>
    </source>
</reference>
<comment type="subcellular location">
    <subcellularLocation>
        <location evidence="1">Cell membrane</location>
        <topology evidence="1">Multi-pass membrane protein</topology>
    </subcellularLocation>
</comment>
<dbReference type="Proteomes" id="UP001398556">
    <property type="component" value="Unassembled WGS sequence"/>
</dbReference>
<dbReference type="Pfam" id="PF07681">
    <property type="entry name" value="DoxX"/>
    <property type="match status" value="1"/>
</dbReference>
<dbReference type="PANTHER" id="PTHR33452">
    <property type="entry name" value="OXIDOREDUCTASE CATD-RELATED"/>
    <property type="match status" value="1"/>
</dbReference>
<keyword evidence="6 7" id="KW-0472">Membrane</keyword>
<dbReference type="PANTHER" id="PTHR33452:SF1">
    <property type="entry name" value="INNER MEMBRANE PROTEIN YPHA-RELATED"/>
    <property type="match status" value="1"/>
</dbReference>
<keyword evidence="5 7" id="KW-1133">Transmembrane helix</keyword>
<feature type="transmembrane region" description="Helical" evidence="7">
    <location>
        <begin position="73"/>
        <end position="92"/>
    </location>
</feature>
<protein>
    <submittedName>
        <fullName evidence="8">DoxX family protein</fullName>
    </submittedName>
</protein>
<feature type="transmembrane region" description="Helical" evidence="7">
    <location>
        <begin position="7"/>
        <end position="26"/>
    </location>
</feature>
<dbReference type="InterPro" id="IPR051907">
    <property type="entry name" value="DoxX-like_oxidoreductase"/>
</dbReference>
<proteinExistence type="inferred from homology"/>
<evidence type="ECO:0000313" key="9">
    <source>
        <dbReference type="Proteomes" id="UP001398556"/>
    </source>
</evidence>
<gene>
    <name evidence="8" type="ORF">AAEO59_06600</name>
</gene>
<evidence type="ECO:0000256" key="4">
    <source>
        <dbReference type="ARBA" id="ARBA00022692"/>
    </source>
</evidence>
<evidence type="ECO:0000256" key="5">
    <source>
        <dbReference type="ARBA" id="ARBA00022989"/>
    </source>
</evidence>
<dbReference type="RefSeq" id="WP_341699946.1">
    <property type="nucleotide sequence ID" value="NZ_JBBYHU010000009.1"/>
</dbReference>
<comment type="similarity">
    <text evidence="2">Belongs to the DoxX family.</text>
</comment>
<name>A0ABU9HM03_9FLAO</name>
<evidence type="ECO:0000313" key="8">
    <source>
        <dbReference type="EMBL" id="MEL1240712.1"/>
    </source>
</evidence>
<evidence type="ECO:0000256" key="3">
    <source>
        <dbReference type="ARBA" id="ARBA00022475"/>
    </source>
</evidence>
<feature type="transmembrane region" description="Helical" evidence="7">
    <location>
        <begin position="104"/>
        <end position="125"/>
    </location>
</feature>
<keyword evidence="4 7" id="KW-0812">Transmembrane</keyword>
<keyword evidence="9" id="KW-1185">Reference proteome</keyword>
<evidence type="ECO:0000256" key="7">
    <source>
        <dbReference type="SAM" id="Phobius"/>
    </source>
</evidence>
<dbReference type="InterPro" id="IPR032808">
    <property type="entry name" value="DoxX"/>
</dbReference>
<organism evidence="8 9">
    <name type="scientific">Flavobacterium flavipallidum</name>
    <dbReference type="NCBI Taxonomy" id="3139140"/>
    <lineage>
        <taxon>Bacteria</taxon>
        <taxon>Pseudomonadati</taxon>
        <taxon>Bacteroidota</taxon>
        <taxon>Flavobacteriia</taxon>
        <taxon>Flavobacteriales</taxon>
        <taxon>Flavobacteriaceae</taxon>
        <taxon>Flavobacterium</taxon>
    </lineage>
</organism>
<comment type="caution">
    <text evidence="8">The sequence shown here is derived from an EMBL/GenBank/DDBJ whole genome shotgun (WGS) entry which is preliminary data.</text>
</comment>